<evidence type="ECO:0000256" key="2">
    <source>
        <dbReference type="ARBA" id="ARBA00004736"/>
    </source>
</evidence>
<dbReference type="OrthoDB" id="9805177at2"/>
<comment type="subunit">
    <text evidence="4">Homotrimer.</text>
</comment>
<evidence type="ECO:0000313" key="9">
    <source>
        <dbReference type="Proteomes" id="UP000298050"/>
    </source>
</evidence>
<dbReference type="PANTHER" id="PTHR30246">
    <property type="entry name" value="2-KETO-3-DEOXY-6-PHOSPHOGLUCONATE ALDOLASE"/>
    <property type="match status" value="1"/>
</dbReference>
<dbReference type="InterPro" id="IPR000887">
    <property type="entry name" value="Aldlse_KDPG_KHG"/>
</dbReference>
<dbReference type="InterPro" id="IPR031337">
    <property type="entry name" value="KDPG/KHG_AS_1"/>
</dbReference>
<name>A0A4Z0M1F3_9GAMM</name>
<dbReference type="EMBL" id="SRLE01000007">
    <property type="protein sequence ID" value="TGD73432.1"/>
    <property type="molecule type" value="Genomic_DNA"/>
</dbReference>
<dbReference type="PANTHER" id="PTHR30246:SF1">
    <property type="entry name" value="2-DEHYDRO-3-DEOXY-6-PHOSPHOGALACTONATE ALDOLASE-RELATED"/>
    <property type="match status" value="1"/>
</dbReference>
<evidence type="ECO:0000313" key="8">
    <source>
        <dbReference type="EMBL" id="TGD73432.1"/>
    </source>
</evidence>
<dbReference type="EC" id="4.1.2.14" evidence="5"/>
<comment type="caution">
    <text evidence="8">The sequence shown here is derived from an EMBL/GenBank/DDBJ whole genome shotgun (WGS) entry which is preliminary data.</text>
</comment>
<evidence type="ECO:0000256" key="4">
    <source>
        <dbReference type="ARBA" id="ARBA00011233"/>
    </source>
</evidence>
<gene>
    <name evidence="8" type="primary">eda</name>
    <name evidence="8" type="ORF">E4634_10380</name>
</gene>
<organism evidence="8 9">
    <name type="scientific">Mangrovimicrobium sediminis</name>
    <dbReference type="NCBI Taxonomy" id="2562682"/>
    <lineage>
        <taxon>Bacteria</taxon>
        <taxon>Pseudomonadati</taxon>
        <taxon>Pseudomonadota</taxon>
        <taxon>Gammaproteobacteria</taxon>
        <taxon>Cellvibrionales</taxon>
        <taxon>Halieaceae</taxon>
        <taxon>Mangrovimicrobium</taxon>
    </lineage>
</organism>
<comment type="pathway">
    <text evidence="2">Carbohydrate acid metabolism; 2-dehydro-3-deoxy-D-gluconate degradation; D-glyceraldehyde 3-phosphate and pyruvate from 2-dehydro-3-deoxy-D-gluconate: step 2/2.</text>
</comment>
<dbReference type="GO" id="GO:0008675">
    <property type="term" value="F:2-dehydro-3-deoxy-phosphogluconate aldolase activity"/>
    <property type="evidence" value="ECO:0007669"/>
    <property type="project" value="UniProtKB-EC"/>
</dbReference>
<dbReference type="NCBIfam" id="TIGR01182">
    <property type="entry name" value="eda"/>
    <property type="match status" value="1"/>
</dbReference>
<keyword evidence="9" id="KW-1185">Reference proteome</keyword>
<dbReference type="CDD" id="cd00452">
    <property type="entry name" value="KDPG_aldolase"/>
    <property type="match status" value="1"/>
</dbReference>
<keyword evidence="7" id="KW-0119">Carbohydrate metabolism</keyword>
<protein>
    <recommendedName>
        <fullName evidence="5">2-dehydro-3-deoxy-phosphogluconate aldolase</fullName>
        <ecNumber evidence="5">4.1.2.14</ecNumber>
    </recommendedName>
</protein>
<reference evidence="8 9" key="1">
    <citation type="submission" date="2019-04" db="EMBL/GenBank/DDBJ databases">
        <title>Taxonomy of novel Haliea sp. from mangrove soil of West Coast of India.</title>
        <authorList>
            <person name="Verma A."/>
            <person name="Kumar P."/>
            <person name="Krishnamurthi S."/>
        </authorList>
    </citation>
    <scope>NUCLEOTIDE SEQUENCE [LARGE SCALE GENOMIC DNA]</scope>
    <source>
        <strain evidence="8 9">SAOS-164</strain>
    </source>
</reference>
<dbReference type="SUPFAM" id="SSF51569">
    <property type="entry name" value="Aldolase"/>
    <property type="match status" value="1"/>
</dbReference>
<dbReference type="Pfam" id="PF01081">
    <property type="entry name" value="Aldolase"/>
    <property type="match status" value="1"/>
</dbReference>
<sequence>MESLLRDCRVLPVVTARDVASTVALARALQRGGMRAIEITLRTPAALEAIAAVRDEVPEILVAAGTVNTPQDVERVVAAGVGLALSPGATPQLLAAAAEAPLDFIPGIASASELMAAQAHGFGICKLFPAAVLGGIDLLRALGGPFPEARFCPTGGLGPDNFRDYLAQPNVVCCGGSWMVAGDLVSGGEWETIESLAREAMH</sequence>
<dbReference type="PROSITE" id="PS00159">
    <property type="entry name" value="ALDOLASE_KDPG_KHG_1"/>
    <property type="match status" value="1"/>
</dbReference>
<evidence type="ECO:0000256" key="1">
    <source>
        <dbReference type="ARBA" id="ARBA00000654"/>
    </source>
</evidence>
<dbReference type="Gene3D" id="3.20.20.70">
    <property type="entry name" value="Aldolase class I"/>
    <property type="match status" value="1"/>
</dbReference>
<keyword evidence="6 8" id="KW-0456">Lyase</keyword>
<dbReference type="AlphaFoldDB" id="A0A4Z0M1F3"/>
<evidence type="ECO:0000256" key="6">
    <source>
        <dbReference type="ARBA" id="ARBA00023239"/>
    </source>
</evidence>
<evidence type="ECO:0000256" key="3">
    <source>
        <dbReference type="ARBA" id="ARBA00006906"/>
    </source>
</evidence>
<dbReference type="Proteomes" id="UP000298050">
    <property type="component" value="Unassembled WGS sequence"/>
</dbReference>
<evidence type="ECO:0000256" key="7">
    <source>
        <dbReference type="ARBA" id="ARBA00023277"/>
    </source>
</evidence>
<evidence type="ECO:0000256" key="5">
    <source>
        <dbReference type="ARBA" id="ARBA00013063"/>
    </source>
</evidence>
<dbReference type="NCBIfam" id="NF004325">
    <property type="entry name" value="PRK05718.1"/>
    <property type="match status" value="1"/>
</dbReference>
<dbReference type="RefSeq" id="WP_135443587.1">
    <property type="nucleotide sequence ID" value="NZ_SRLE01000007.1"/>
</dbReference>
<comment type="similarity">
    <text evidence="3">Belongs to the KHG/KDPG aldolase family.</text>
</comment>
<comment type="catalytic activity">
    <reaction evidence="1">
        <text>2-dehydro-3-deoxy-6-phospho-D-gluconate = D-glyceraldehyde 3-phosphate + pyruvate</text>
        <dbReference type="Rhea" id="RHEA:17089"/>
        <dbReference type="ChEBI" id="CHEBI:15361"/>
        <dbReference type="ChEBI" id="CHEBI:57569"/>
        <dbReference type="ChEBI" id="CHEBI:59776"/>
        <dbReference type="EC" id="4.1.2.14"/>
    </reaction>
</comment>
<accession>A0A4Z0M1F3</accession>
<proteinExistence type="inferred from homology"/>
<dbReference type="InterPro" id="IPR013785">
    <property type="entry name" value="Aldolase_TIM"/>
</dbReference>